<feature type="domain" description="TraG P-loop" evidence="3">
    <location>
        <begin position="428"/>
        <end position="570"/>
    </location>
</feature>
<feature type="coiled-coil region" evidence="1">
    <location>
        <begin position="104"/>
        <end position="152"/>
    </location>
</feature>
<dbReference type="Gene3D" id="1.10.8.730">
    <property type="match status" value="1"/>
</dbReference>
<evidence type="ECO:0000256" key="2">
    <source>
        <dbReference type="SAM" id="MobiDB-lite"/>
    </source>
</evidence>
<dbReference type="InterPro" id="IPR043964">
    <property type="entry name" value="P-loop_TraG"/>
</dbReference>
<dbReference type="InterPro" id="IPR027417">
    <property type="entry name" value="P-loop_NTPase"/>
</dbReference>
<dbReference type="NCBIfam" id="NF045971">
    <property type="entry name" value="conju_CD1110"/>
    <property type="match status" value="1"/>
</dbReference>
<dbReference type="AlphaFoldDB" id="A0A4V1J7B5"/>
<dbReference type="CDD" id="cd01127">
    <property type="entry name" value="TrwB_TraG_TraD_VirD4"/>
    <property type="match status" value="1"/>
</dbReference>
<organism evidence="4 5">
    <name type="scientific">Candidatus Chaera renei</name>
    <dbReference type="NCBI Taxonomy" id="2506947"/>
    <lineage>
        <taxon>Bacteria</taxon>
        <taxon>Candidatus Saccharimonadota</taxon>
        <taxon>Candidatus Saccharimonadia</taxon>
        <taxon>Candidatus Saccharimonadales</taxon>
        <taxon>Candidatus Saccharimonadaceae</taxon>
        <taxon>Candidatus Chaera</taxon>
    </lineage>
</organism>
<dbReference type="SUPFAM" id="SSF52540">
    <property type="entry name" value="P-loop containing nucleoside triphosphate hydrolases"/>
    <property type="match status" value="1"/>
</dbReference>
<reference evidence="4" key="1">
    <citation type="submission" date="2019-01" db="EMBL/GenBank/DDBJ databases">
        <title>Genomic signatures and co-occurrence patterns of the ultra-small Saccharimodia (Patescibacteria phylum) suggest a symbiotic lifestyle.</title>
        <authorList>
            <person name="Lemos L."/>
            <person name="Medeiros J."/>
            <person name="Andreote F."/>
            <person name="Fernandes G."/>
            <person name="Varani A."/>
            <person name="Oliveira G."/>
            <person name="Pylro V."/>
        </authorList>
    </citation>
    <scope>NUCLEOTIDE SEQUENCE [LARGE SCALE GENOMIC DNA]</scope>
    <source>
        <strain evidence="4">AMD01</strain>
    </source>
</reference>
<dbReference type="Pfam" id="PF19044">
    <property type="entry name" value="P-loop_TraG"/>
    <property type="match status" value="2"/>
</dbReference>
<dbReference type="Gene3D" id="3.40.50.300">
    <property type="entry name" value="P-loop containing nucleotide triphosphate hydrolases"/>
    <property type="match status" value="1"/>
</dbReference>
<sequence length="625" mass="69673">MALFGGKKKTQDPLDIAEAQRLREQQEIESEFLKGITTLRDLIAPSSLEVQGSYFRLGTKYGRTLYVYGYPRQIYTGWLSPVINIDEVIDISMFIYQVESQVVLHNLQRKVGELEATAQVLAERGRVRDPGVEAAIRDAEELRDQLQVGAERFFRYGLYVTIYADSLDELNFVQHKIETILGQQMVLSKVASNQQEQGLNSTIPQMTDQLQIRRNMNTGAISTSFPFTSADLTQDKGILYGINMHNNGLVIFDRFSLENANMVVFAKSGAGKSFTVKLEALRSMMTGSEVIIIDPENEYQRLCDAVGGSYIRLSLNSSTRINPFDLPRVIDSDDADDALRANLITLHGLLRLMMGGSQTLANGVTTPALSPAEEADLDQALIDTYARAGITSDPLTHNSPPPTVGDLYETLLHMPGNGPQLAQRLRKFTTGTFAGIFSQQSNIDINNSMVVFNTRDLEDELRPVAMYIILSYIWNKTRSNQKKRMLVVDEAWQLMKYDDSANFLFSLAKRARKYYLALTTVTQDVEDFMSDKMGRAIVANSSMQLLLKQSASAVDMLGEVFKLTEEEKKRLSNFPVGQGLFFAGQNHVHIQVIASPTEQSLITTNPQQLQQAAPAQPEAPSASTS</sequence>
<gene>
    <name evidence="4" type="ORF">EOT04_02920</name>
</gene>
<evidence type="ECO:0000259" key="3">
    <source>
        <dbReference type="Pfam" id="PF19044"/>
    </source>
</evidence>
<proteinExistence type="predicted"/>
<dbReference type="PANTHER" id="PTHR30121:SF6">
    <property type="entry name" value="SLR6007 PROTEIN"/>
    <property type="match status" value="1"/>
</dbReference>
<protein>
    <submittedName>
        <fullName evidence="4">DUF87 domain-containing protein</fullName>
    </submittedName>
</protein>
<name>A0A4V1J7B5_9BACT</name>
<feature type="domain" description="TraG P-loop" evidence="3">
    <location>
        <begin position="257"/>
        <end position="346"/>
    </location>
</feature>
<dbReference type="PANTHER" id="PTHR30121">
    <property type="entry name" value="UNCHARACTERIZED PROTEIN YJGR-RELATED"/>
    <property type="match status" value="1"/>
</dbReference>
<keyword evidence="1" id="KW-0175">Coiled coil</keyword>
<dbReference type="EMBL" id="SCKW01000033">
    <property type="protein sequence ID" value="RWZ78107.1"/>
    <property type="molecule type" value="Genomic_DNA"/>
</dbReference>
<evidence type="ECO:0000313" key="4">
    <source>
        <dbReference type="EMBL" id="RWZ78107.1"/>
    </source>
</evidence>
<evidence type="ECO:0000256" key="1">
    <source>
        <dbReference type="SAM" id="Coils"/>
    </source>
</evidence>
<evidence type="ECO:0000313" key="5">
    <source>
        <dbReference type="Proteomes" id="UP000289269"/>
    </source>
</evidence>
<dbReference type="Proteomes" id="UP000289269">
    <property type="component" value="Unassembled WGS sequence"/>
</dbReference>
<feature type="region of interest" description="Disordered" evidence="2">
    <location>
        <begin position="606"/>
        <end position="625"/>
    </location>
</feature>
<accession>A0A4V1J7B5</accession>
<comment type="caution">
    <text evidence="4">The sequence shown here is derived from an EMBL/GenBank/DDBJ whole genome shotgun (WGS) entry which is preliminary data.</text>
</comment>
<dbReference type="InterPro" id="IPR051162">
    <property type="entry name" value="T4SS_component"/>
</dbReference>
<keyword evidence="5" id="KW-1185">Reference proteome</keyword>